<proteinExistence type="inferred from homology"/>
<keyword evidence="5" id="KW-1003">Cell membrane</keyword>
<dbReference type="NCBIfam" id="TIGR01494">
    <property type="entry name" value="ATPase_P-type"/>
    <property type="match status" value="2"/>
</dbReference>
<dbReference type="SUPFAM" id="SSF81665">
    <property type="entry name" value="Calcium ATPase, transmembrane domain M"/>
    <property type="match status" value="1"/>
</dbReference>
<dbReference type="SUPFAM" id="SSF81653">
    <property type="entry name" value="Calcium ATPase, transduction domain A"/>
    <property type="match status" value="1"/>
</dbReference>
<keyword evidence="8 19" id="KW-0812">Transmembrane</keyword>
<dbReference type="InterPro" id="IPR023214">
    <property type="entry name" value="HAD_sf"/>
</dbReference>
<keyword evidence="6" id="KW-0597">Phosphoprotein</keyword>
<dbReference type="InterPro" id="IPR036412">
    <property type="entry name" value="HAD-like_sf"/>
</dbReference>
<comment type="subcellular location">
    <subcellularLocation>
        <location evidence="1">Cell membrane</location>
        <topology evidence="1">Multi-pass membrane protein</topology>
    </subcellularLocation>
</comment>
<dbReference type="PANTHER" id="PTHR42861">
    <property type="entry name" value="CALCIUM-TRANSPORTING ATPASE"/>
    <property type="match status" value="1"/>
</dbReference>
<dbReference type="Pfam" id="PF00690">
    <property type="entry name" value="Cation_ATPase_N"/>
    <property type="match status" value="1"/>
</dbReference>
<dbReference type="SMART" id="SM00831">
    <property type="entry name" value="Cation_ATPase_N"/>
    <property type="match status" value="1"/>
</dbReference>
<feature type="transmembrane region" description="Helical" evidence="19">
    <location>
        <begin position="848"/>
        <end position="867"/>
    </location>
</feature>
<keyword evidence="9" id="KW-0479">Metal-binding</keyword>
<dbReference type="Pfam" id="PF00689">
    <property type="entry name" value="Cation_ATPase_C"/>
    <property type="match status" value="1"/>
</dbReference>
<evidence type="ECO:0000256" key="11">
    <source>
        <dbReference type="ARBA" id="ARBA00022837"/>
    </source>
</evidence>
<name>A0A1H2UY73_9BACL</name>
<evidence type="ECO:0000256" key="3">
    <source>
        <dbReference type="ARBA" id="ARBA00012790"/>
    </source>
</evidence>
<feature type="transmembrane region" description="Helical" evidence="19">
    <location>
        <begin position="104"/>
        <end position="122"/>
    </location>
</feature>
<dbReference type="AlphaFoldDB" id="A0A1H2UY73"/>
<dbReference type="FunFam" id="3.40.50.1000:FF:000028">
    <property type="entry name" value="Calcium-transporting P-type ATPase, putative"/>
    <property type="match status" value="1"/>
</dbReference>
<evidence type="ECO:0000256" key="2">
    <source>
        <dbReference type="ARBA" id="ARBA00005675"/>
    </source>
</evidence>
<feature type="transmembrane region" description="Helical" evidence="19">
    <location>
        <begin position="318"/>
        <end position="344"/>
    </location>
</feature>
<dbReference type="InterPro" id="IPR001757">
    <property type="entry name" value="P_typ_ATPase"/>
</dbReference>
<dbReference type="FunFam" id="2.70.150.10:FF:000016">
    <property type="entry name" value="Calcium-transporting P-type ATPase putative"/>
    <property type="match status" value="1"/>
</dbReference>
<keyword evidence="12" id="KW-0067">ATP-binding</keyword>
<dbReference type="Gene3D" id="3.40.1110.10">
    <property type="entry name" value="Calcium-transporting ATPase, cytoplasmic domain N"/>
    <property type="match status" value="1"/>
</dbReference>
<comment type="similarity">
    <text evidence="2">Belongs to the cation transport ATPase (P-type) (TC 3.A.3) family. Type IIA subfamily.</text>
</comment>
<dbReference type="InterPro" id="IPR005782">
    <property type="entry name" value="P-type_ATPase_IIA"/>
</dbReference>
<gene>
    <name evidence="21" type="ORF">SAMN04489725_10941</name>
</gene>
<keyword evidence="11" id="KW-0106">Calcium</keyword>
<feature type="transmembrane region" description="Helical" evidence="19">
    <location>
        <begin position="128"/>
        <end position="144"/>
    </location>
</feature>
<evidence type="ECO:0000256" key="15">
    <source>
        <dbReference type="ARBA" id="ARBA00022989"/>
    </source>
</evidence>
<dbReference type="InterPro" id="IPR006068">
    <property type="entry name" value="ATPase_P-typ_cation-transptr_C"/>
</dbReference>
<dbReference type="EC" id="7.2.2.10" evidence="3"/>
<dbReference type="InterPro" id="IPR044492">
    <property type="entry name" value="P_typ_ATPase_HD_dom"/>
</dbReference>
<dbReference type="CDD" id="cd02089">
    <property type="entry name" value="P-type_ATPase_Ca_prok"/>
    <property type="match status" value="1"/>
</dbReference>
<feature type="transmembrane region" description="Helical" evidence="19">
    <location>
        <begin position="879"/>
        <end position="899"/>
    </location>
</feature>
<feature type="domain" description="Cation-transporting P-type ATPase N-terminal" evidence="20">
    <location>
        <begin position="51"/>
        <end position="124"/>
    </location>
</feature>
<evidence type="ECO:0000256" key="13">
    <source>
        <dbReference type="ARBA" id="ARBA00022842"/>
    </source>
</evidence>
<feature type="transmembrane region" description="Helical" evidence="19">
    <location>
        <begin position="293"/>
        <end position="312"/>
    </location>
</feature>
<keyword evidence="16" id="KW-0406">Ion transport</keyword>
<dbReference type="PRINTS" id="PR00121">
    <property type="entry name" value="NAKATPASE"/>
</dbReference>
<keyword evidence="10" id="KW-0547">Nucleotide-binding</keyword>
<dbReference type="NCBIfam" id="TIGR01116">
    <property type="entry name" value="ATPase-IIA1_Ca"/>
    <property type="match status" value="1"/>
</dbReference>
<dbReference type="SFLD" id="SFLDS00003">
    <property type="entry name" value="Haloacid_Dehalogenase"/>
    <property type="match status" value="1"/>
</dbReference>
<keyword evidence="15 19" id="KW-1133">Transmembrane helix</keyword>
<dbReference type="SUPFAM" id="SSF56784">
    <property type="entry name" value="HAD-like"/>
    <property type="match status" value="1"/>
</dbReference>
<evidence type="ECO:0000256" key="8">
    <source>
        <dbReference type="ARBA" id="ARBA00022692"/>
    </source>
</evidence>
<dbReference type="Gene3D" id="3.40.50.1000">
    <property type="entry name" value="HAD superfamily/HAD-like"/>
    <property type="match status" value="1"/>
</dbReference>
<keyword evidence="17 19" id="KW-0472">Membrane</keyword>
<dbReference type="InterPro" id="IPR059000">
    <property type="entry name" value="ATPase_P-type_domA"/>
</dbReference>
<dbReference type="EMBL" id="FNOJ01000009">
    <property type="protein sequence ID" value="SDW60574.1"/>
    <property type="molecule type" value="Genomic_DNA"/>
</dbReference>
<evidence type="ECO:0000313" key="22">
    <source>
        <dbReference type="Proteomes" id="UP000182589"/>
    </source>
</evidence>
<evidence type="ECO:0000256" key="14">
    <source>
        <dbReference type="ARBA" id="ARBA00022967"/>
    </source>
</evidence>
<evidence type="ECO:0000256" key="10">
    <source>
        <dbReference type="ARBA" id="ARBA00022741"/>
    </source>
</evidence>
<evidence type="ECO:0000256" key="16">
    <source>
        <dbReference type="ARBA" id="ARBA00023065"/>
    </source>
</evidence>
<sequence length="953" mass="102665">MLLSNKEYTAESLRLRRWMDILSRDKGHVPAWPGIEITRQVGEGVAQLEQHWHALSDAECLQALGSSANGLSAEDVEARRRTHGLNLLSEGSKVSLLTVFLNQFRDFMILVLLAATLISGLLGEYTDAITIIAIIVLNGILGFVQEIRAERSLAALKELTAPVARVRRGGKVIEVPAKELVPGDIVLLEDGDRVPADGRILKAVAFDVEESALTGESVPASKDPKAVIEANSNLGDRKNMVYMGTMVTRGKAEVVVTAIGMATEMGKIADLMQQSEEQLTPLQQRLDQLGKTLVWISLGITVLVVIAGVLHGHALYEMFLAGVSLAVAAIPEGLPAIVTIALALGVQRMIKRNAIVRKLPSVETLGCATIICSDKTGTLTQNRMTVQKLFADGTYVTVTGSGYQQTGEFLIDNHKIDPNKRPALKSLVEIAAACNNAAIVEKEVEGGVDYAIQGDPTEGALLVLARKAGFSDVAAVYERVGEQPFDSDRKLMSVLVKAGTDVFAFVKGAPDVLLERCSRVLAGGREESLGQNTRKQIQAANLEMAEGAMRNLAFAYRKFPSIEAAREAEWERELVFVGLCGMIDPPREEVKDAIATARSAGIRTVMITGDHQVTAMAIAKELDILPTNGRVMTGVELDAMDDGKLAQVVNDVYVYARVTPEHKLRIVRALQANAHVVAMTGDGVNDAPAIKQADIGIAMGQSGTDVAKEASSLVLADDNFATIVAAVEEGRGIYDNIKKFIRYLLASNVGEIVTMFAAMLAGLPLPLAPIQILWVNLVTDGLPAIALGVDSPEGDIMKRRPRDVHEGIFAKGMATKILSRGILIGLVTLAVFVWSLKTDKNLAHAQTMAYATLTMAQLILVFDCRSLEGGIMKRNPLGNIWLILAVISSVVLFAFTIYVPKIAKAFHTVPLGLTDWIIVLVLAAIPTFALSIRRLGRNVLRPKSGANDDRMAA</sequence>
<feature type="transmembrane region" description="Helical" evidence="19">
    <location>
        <begin position="767"/>
        <end position="789"/>
    </location>
</feature>
<dbReference type="InterPro" id="IPR004014">
    <property type="entry name" value="ATPase_P-typ_cation-transptr_N"/>
</dbReference>
<evidence type="ECO:0000256" key="1">
    <source>
        <dbReference type="ARBA" id="ARBA00004651"/>
    </source>
</evidence>
<dbReference type="InterPro" id="IPR023298">
    <property type="entry name" value="ATPase_P-typ_TM_dom_sf"/>
</dbReference>
<comment type="catalytic activity">
    <reaction evidence="18">
        <text>Ca(2+)(in) + ATP + H2O = Ca(2+)(out) + ADP + phosphate + H(+)</text>
        <dbReference type="Rhea" id="RHEA:18105"/>
        <dbReference type="ChEBI" id="CHEBI:15377"/>
        <dbReference type="ChEBI" id="CHEBI:15378"/>
        <dbReference type="ChEBI" id="CHEBI:29108"/>
        <dbReference type="ChEBI" id="CHEBI:30616"/>
        <dbReference type="ChEBI" id="CHEBI:43474"/>
        <dbReference type="ChEBI" id="CHEBI:456216"/>
        <dbReference type="EC" id="7.2.2.10"/>
    </reaction>
</comment>
<evidence type="ECO:0000256" key="12">
    <source>
        <dbReference type="ARBA" id="ARBA00022840"/>
    </source>
</evidence>
<evidence type="ECO:0000256" key="17">
    <source>
        <dbReference type="ARBA" id="ARBA00023136"/>
    </source>
</evidence>
<reference evidence="22" key="1">
    <citation type="submission" date="2016-10" db="EMBL/GenBank/DDBJ databases">
        <authorList>
            <person name="Varghese N."/>
        </authorList>
    </citation>
    <scope>NUCLEOTIDE SEQUENCE [LARGE SCALE GENOMIC DNA]</scope>
    <source>
        <strain evidence="22">DSM 12489</strain>
    </source>
</reference>
<dbReference type="PRINTS" id="PR00119">
    <property type="entry name" value="CATATPASE"/>
</dbReference>
<feature type="transmembrane region" description="Helical" evidence="19">
    <location>
        <begin position="911"/>
        <end position="932"/>
    </location>
</feature>
<evidence type="ECO:0000256" key="7">
    <source>
        <dbReference type="ARBA" id="ARBA00022568"/>
    </source>
</evidence>
<dbReference type="STRING" id="89784.SAMN04489725_10941"/>
<dbReference type="GO" id="GO:0016887">
    <property type="term" value="F:ATP hydrolysis activity"/>
    <property type="evidence" value="ECO:0007669"/>
    <property type="project" value="InterPro"/>
</dbReference>
<dbReference type="Pfam" id="PF13246">
    <property type="entry name" value="Cation_ATPase"/>
    <property type="match status" value="1"/>
</dbReference>
<dbReference type="SFLD" id="SFLDF00027">
    <property type="entry name" value="p-type_atpase"/>
    <property type="match status" value="1"/>
</dbReference>
<evidence type="ECO:0000256" key="9">
    <source>
        <dbReference type="ARBA" id="ARBA00022723"/>
    </source>
</evidence>
<feature type="transmembrane region" description="Helical" evidence="19">
    <location>
        <begin position="740"/>
        <end position="761"/>
    </location>
</feature>
<dbReference type="FunFam" id="1.20.1110.10:FF:000065">
    <property type="entry name" value="Sarcoplasmic/endoplasmic reticulum calcium ATPase 1"/>
    <property type="match status" value="1"/>
</dbReference>
<protein>
    <recommendedName>
        <fullName evidence="3">P-type Ca(2+) transporter</fullName>
        <ecNumber evidence="3">7.2.2.10</ecNumber>
    </recommendedName>
</protein>
<dbReference type="GO" id="GO:0046872">
    <property type="term" value="F:metal ion binding"/>
    <property type="evidence" value="ECO:0007669"/>
    <property type="project" value="UniProtKB-KW"/>
</dbReference>
<evidence type="ECO:0000313" key="21">
    <source>
        <dbReference type="EMBL" id="SDW60574.1"/>
    </source>
</evidence>
<dbReference type="Gene3D" id="2.70.150.10">
    <property type="entry name" value="Calcium-transporting ATPase, cytoplasmic transduction domain A"/>
    <property type="match status" value="1"/>
</dbReference>
<dbReference type="InterPro" id="IPR008250">
    <property type="entry name" value="ATPase_P-typ_transduc_dom_A_sf"/>
</dbReference>
<evidence type="ECO:0000256" key="18">
    <source>
        <dbReference type="ARBA" id="ARBA00048694"/>
    </source>
</evidence>
<keyword evidence="14" id="KW-1278">Translocase</keyword>
<evidence type="ECO:0000256" key="4">
    <source>
        <dbReference type="ARBA" id="ARBA00022448"/>
    </source>
</evidence>
<evidence type="ECO:0000256" key="5">
    <source>
        <dbReference type="ARBA" id="ARBA00022475"/>
    </source>
</evidence>
<evidence type="ECO:0000256" key="19">
    <source>
        <dbReference type="SAM" id="Phobius"/>
    </source>
</evidence>
<organism evidence="21 22">
    <name type="scientific">Alicyclobacillus hesperidum</name>
    <dbReference type="NCBI Taxonomy" id="89784"/>
    <lineage>
        <taxon>Bacteria</taxon>
        <taxon>Bacillati</taxon>
        <taxon>Bacillota</taxon>
        <taxon>Bacilli</taxon>
        <taxon>Bacillales</taxon>
        <taxon>Alicyclobacillaceae</taxon>
        <taxon>Alicyclobacillus</taxon>
    </lineage>
</organism>
<keyword evidence="22" id="KW-1185">Reference proteome</keyword>
<keyword evidence="13" id="KW-0460">Magnesium</keyword>
<feature type="transmembrane region" description="Helical" evidence="19">
    <location>
        <begin position="817"/>
        <end position="836"/>
    </location>
</feature>
<dbReference type="InterPro" id="IPR023299">
    <property type="entry name" value="ATPase_P-typ_cyto_dom_N"/>
</dbReference>
<dbReference type="Pfam" id="PF00122">
    <property type="entry name" value="E1-E2_ATPase"/>
    <property type="match status" value="1"/>
</dbReference>
<dbReference type="GO" id="GO:0005524">
    <property type="term" value="F:ATP binding"/>
    <property type="evidence" value="ECO:0007669"/>
    <property type="project" value="UniProtKB-KW"/>
</dbReference>
<dbReference type="PROSITE" id="PS00154">
    <property type="entry name" value="ATPASE_E1_E2"/>
    <property type="match status" value="1"/>
</dbReference>
<dbReference type="GO" id="GO:0005388">
    <property type="term" value="F:P-type calcium transporter activity"/>
    <property type="evidence" value="ECO:0007669"/>
    <property type="project" value="UniProtKB-EC"/>
</dbReference>
<keyword evidence="7" id="KW-0109">Calcium transport</keyword>
<accession>A0A1H2UY73</accession>
<dbReference type="GO" id="GO:0005886">
    <property type="term" value="C:plasma membrane"/>
    <property type="evidence" value="ECO:0007669"/>
    <property type="project" value="UniProtKB-SubCell"/>
</dbReference>
<dbReference type="Gene3D" id="1.20.1110.10">
    <property type="entry name" value="Calcium-transporting ATPase, transmembrane domain"/>
    <property type="match status" value="1"/>
</dbReference>
<dbReference type="SUPFAM" id="SSF81660">
    <property type="entry name" value="Metal cation-transporting ATPase, ATP-binding domain N"/>
    <property type="match status" value="1"/>
</dbReference>
<evidence type="ECO:0000259" key="20">
    <source>
        <dbReference type="SMART" id="SM00831"/>
    </source>
</evidence>
<dbReference type="SFLD" id="SFLDG00002">
    <property type="entry name" value="C1.7:_P-type_atpase_like"/>
    <property type="match status" value="1"/>
</dbReference>
<evidence type="ECO:0000256" key="6">
    <source>
        <dbReference type="ARBA" id="ARBA00022553"/>
    </source>
</evidence>
<dbReference type="GO" id="GO:0140352">
    <property type="term" value="P:export from cell"/>
    <property type="evidence" value="ECO:0007669"/>
    <property type="project" value="UniProtKB-ARBA"/>
</dbReference>
<keyword evidence="4" id="KW-0813">Transport</keyword>
<dbReference type="Proteomes" id="UP000182589">
    <property type="component" value="Unassembled WGS sequence"/>
</dbReference>
<dbReference type="InterPro" id="IPR018303">
    <property type="entry name" value="ATPase_P-typ_P_site"/>
</dbReference>